<dbReference type="Pfam" id="PF13903">
    <property type="entry name" value="Claudin_2"/>
    <property type="match status" value="1"/>
</dbReference>
<accession>A0AAJ7U5Y8</accession>
<dbReference type="Gene3D" id="1.20.140.150">
    <property type="match status" value="1"/>
</dbReference>
<evidence type="ECO:0000256" key="2">
    <source>
        <dbReference type="ARBA" id="ARBA00022692"/>
    </source>
</evidence>
<feature type="transmembrane region" description="Helical" evidence="5">
    <location>
        <begin position="7"/>
        <end position="29"/>
    </location>
</feature>
<name>A0AAJ7U5Y8_PETMA</name>
<evidence type="ECO:0000256" key="1">
    <source>
        <dbReference type="ARBA" id="ARBA00004141"/>
    </source>
</evidence>
<dbReference type="AlphaFoldDB" id="A0AAJ7U5Y8"/>
<evidence type="ECO:0000256" key="5">
    <source>
        <dbReference type="SAM" id="Phobius"/>
    </source>
</evidence>
<protein>
    <submittedName>
        <fullName evidence="7">Transmembrane protein 114-like isoform X2</fullName>
    </submittedName>
</protein>
<dbReference type="GeneID" id="116954040"/>
<evidence type="ECO:0000256" key="3">
    <source>
        <dbReference type="ARBA" id="ARBA00022989"/>
    </source>
</evidence>
<keyword evidence="6" id="KW-1185">Reference proteome</keyword>
<proteinExistence type="predicted"/>
<comment type="subcellular location">
    <subcellularLocation>
        <location evidence="1">Membrane</location>
        <topology evidence="1">Multi-pass membrane protein</topology>
    </subcellularLocation>
</comment>
<keyword evidence="4 5" id="KW-0472">Membrane</keyword>
<dbReference type="RefSeq" id="XP_032830335.1">
    <property type="nucleotide sequence ID" value="XM_032974444.1"/>
</dbReference>
<evidence type="ECO:0000313" key="6">
    <source>
        <dbReference type="Proteomes" id="UP001318040"/>
    </source>
</evidence>
<sequence>MRPCRNATLLVDLAALCGIASFVLLALSVGTDYWYIMDTSGLGEQLEIDKREELGLTHMGLWRTCTVHRGCQSLVNPFSKEVELYSDFQRQIPVLEKVVVIVLPVSLVLMVFGGIFVLISALLNHYYMICFAGIYFIFGASVTLVGVSVYCAYSQLVAHTAQLISPEVLHGISIAFGWSFHLAWLSCALEALAGSLFLLSTCATAGAQDAPRRPVELRCCTA</sequence>
<dbReference type="InterPro" id="IPR039951">
    <property type="entry name" value="TMEM114/TMEM235"/>
</dbReference>
<keyword evidence="3 5" id="KW-1133">Transmembrane helix</keyword>
<feature type="transmembrane region" description="Helical" evidence="5">
    <location>
        <begin position="168"/>
        <end position="189"/>
    </location>
</feature>
<dbReference type="Proteomes" id="UP001318040">
    <property type="component" value="Chromosome 3"/>
</dbReference>
<dbReference type="PANTHER" id="PTHR20516:SF2">
    <property type="entry name" value="TRANSMEMBRANE PROTEIN 114"/>
    <property type="match status" value="1"/>
</dbReference>
<dbReference type="PANTHER" id="PTHR20516">
    <property type="entry name" value="TRANSMEMBRANE PROTEIN 114/235 FAMILY MEMBER"/>
    <property type="match status" value="1"/>
</dbReference>
<gene>
    <name evidence="7" type="primary">LOC116954040</name>
</gene>
<keyword evidence="2 5" id="KW-0812">Transmembrane</keyword>
<dbReference type="InterPro" id="IPR004031">
    <property type="entry name" value="PMP22/EMP/MP20/Claudin"/>
</dbReference>
<evidence type="ECO:0000313" key="7">
    <source>
        <dbReference type="RefSeq" id="XP_032830335.1"/>
    </source>
</evidence>
<reference evidence="7" key="1">
    <citation type="submission" date="2025-08" db="UniProtKB">
        <authorList>
            <consortium name="RefSeq"/>
        </authorList>
    </citation>
    <scope>IDENTIFICATION</scope>
    <source>
        <tissue evidence="7">Sperm</tissue>
    </source>
</reference>
<organism evidence="6 7">
    <name type="scientific">Petromyzon marinus</name>
    <name type="common">Sea lamprey</name>
    <dbReference type="NCBI Taxonomy" id="7757"/>
    <lineage>
        <taxon>Eukaryota</taxon>
        <taxon>Metazoa</taxon>
        <taxon>Chordata</taxon>
        <taxon>Craniata</taxon>
        <taxon>Vertebrata</taxon>
        <taxon>Cyclostomata</taxon>
        <taxon>Hyperoartia</taxon>
        <taxon>Petromyzontiformes</taxon>
        <taxon>Petromyzontidae</taxon>
        <taxon>Petromyzon</taxon>
    </lineage>
</organism>
<dbReference type="GO" id="GO:0016324">
    <property type="term" value="C:apical plasma membrane"/>
    <property type="evidence" value="ECO:0007669"/>
    <property type="project" value="TreeGrafter"/>
</dbReference>
<feature type="transmembrane region" description="Helical" evidence="5">
    <location>
        <begin position="126"/>
        <end position="156"/>
    </location>
</feature>
<evidence type="ECO:0000256" key="4">
    <source>
        <dbReference type="ARBA" id="ARBA00023136"/>
    </source>
</evidence>
<feature type="transmembrane region" description="Helical" evidence="5">
    <location>
        <begin position="98"/>
        <end position="119"/>
    </location>
</feature>